<name>A0ABT5GJ50_9MICO</name>
<dbReference type="Pfam" id="PF00701">
    <property type="entry name" value="DHDPS"/>
    <property type="match status" value="1"/>
</dbReference>
<dbReference type="PIRSF" id="PIRSF001365">
    <property type="entry name" value="DHDPS"/>
    <property type="match status" value="1"/>
</dbReference>
<evidence type="ECO:0000256" key="1">
    <source>
        <dbReference type="ARBA" id="ARBA00007592"/>
    </source>
</evidence>
<evidence type="ECO:0000313" key="5">
    <source>
        <dbReference type="EMBL" id="MDC5698006.1"/>
    </source>
</evidence>
<dbReference type="SUPFAM" id="SSF51569">
    <property type="entry name" value="Aldolase"/>
    <property type="match status" value="1"/>
</dbReference>
<dbReference type="Proteomes" id="UP001150259">
    <property type="component" value="Unassembled WGS sequence"/>
</dbReference>
<dbReference type="InterPro" id="IPR013785">
    <property type="entry name" value="Aldolase_TIM"/>
</dbReference>
<dbReference type="InterPro" id="IPR002220">
    <property type="entry name" value="DapA-like"/>
</dbReference>
<keyword evidence="3" id="KW-0704">Schiff base</keyword>
<protein>
    <submittedName>
        <fullName evidence="5">Dihydrodipicolinate synthase family protein</fullName>
    </submittedName>
</protein>
<sequence>MTTATPFQGQFHGLVPPVVTPLRDDLTVDAASLERLVGRMVDAGVDGLFALGSSGETVLLDDAQRDLALEVIVKTADGRVPVIAGAIEPATARAVERARAAERLGAQAVVTTAPFYVIVGPHETERHFRSVAASVGVPLFAYDIPVCVHSKLSNDLVLRLAHEGVIAGVKDSSGDDVGFRQLLVQVQEAGLTDFATLTGHEVMVDSMLLAGASGSVPGLANVDPAGYARLHAAVAAGDVAAARAEQERLIRLFRIVDAADPATSAGMTRGAGSFKTALHVLGVIDSNAISLPLRALDDRESARVREVLESVGLL</sequence>
<evidence type="ECO:0000313" key="6">
    <source>
        <dbReference type="Proteomes" id="UP001150259"/>
    </source>
</evidence>
<proteinExistence type="inferred from homology"/>
<keyword evidence="2 4" id="KW-0456">Lyase</keyword>
<dbReference type="InterPro" id="IPR020625">
    <property type="entry name" value="Schiff_base-form_aldolases_AS"/>
</dbReference>
<evidence type="ECO:0000256" key="2">
    <source>
        <dbReference type="ARBA" id="ARBA00023239"/>
    </source>
</evidence>
<dbReference type="PANTHER" id="PTHR12128:SF66">
    <property type="entry name" value="4-HYDROXY-2-OXOGLUTARATE ALDOLASE, MITOCHONDRIAL"/>
    <property type="match status" value="1"/>
</dbReference>
<organism evidence="5 6">
    <name type="scientific">Intrasporangium calvum</name>
    <dbReference type="NCBI Taxonomy" id="53358"/>
    <lineage>
        <taxon>Bacteria</taxon>
        <taxon>Bacillati</taxon>
        <taxon>Actinomycetota</taxon>
        <taxon>Actinomycetes</taxon>
        <taxon>Micrococcales</taxon>
        <taxon>Intrasporangiaceae</taxon>
        <taxon>Intrasporangium</taxon>
    </lineage>
</organism>
<evidence type="ECO:0000256" key="4">
    <source>
        <dbReference type="PIRNR" id="PIRNR001365"/>
    </source>
</evidence>
<dbReference type="PANTHER" id="PTHR12128">
    <property type="entry name" value="DIHYDRODIPICOLINATE SYNTHASE"/>
    <property type="match status" value="1"/>
</dbReference>
<comment type="similarity">
    <text evidence="1 4">Belongs to the DapA family.</text>
</comment>
<comment type="caution">
    <text evidence="5">The sequence shown here is derived from an EMBL/GenBank/DDBJ whole genome shotgun (WGS) entry which is preliminary data.</text>
</comment>
<dbReference type="Gene3D" id="3.20.20.70">
    <property type="entry name" value="Aldolase class I"/>
    <property type="match status" value="1"/>
</dbReference>
<dbReference type="EMBL" id="JAPFQL010000049">
    <property type="protein sequence ID" value="MDC5698006.1"/>
    <property type="molecule type" value="Genomic_DNA"/>
</dbReference>
<reference evidence="5 6" key="1">
    <citation type="submission" date="2022-11" db="EMBL/GenBank/DDBJ databases">
        <title>Anaerobic phenanthrene biodegradation by a DNRA strain PheN6.</title>
        <authorList>
            <person name="Zhang Z."/>
        </authorList>
    </citation>
    <scope>NUCLEOTIDE SEQUENCE [LARGE SCALE GENOMIC DNA]</scope>
    <source>
        <strain evidence="5 6">PheN6</strain>
    </source>
</reference>
<dbReference type="PRINTS" id="PR00146">
    <property type="entry name" value="DHPICSNTHASE"/>
</dbReference>
<dbReference type="PROSITE" id="PS00666">
    <property type="entry name" value="DHDPS_2"/>
    <property type="match status" value="1"/>
</dbReference>
<accession>A0ABT5GJ50</accession>
<dbReference type="SMART" id="SM01130">
    <property type="entry name" value="DHDPS"/>
    <property type="match status" value="1"/>
</dbReference>
<gene>
    <name evidence="5" type="ORF">OO014_12125</name>
</gene>
<dbReference type="RefSeq" id="WP_272462580.1">
    <property type="nucleotide sequence ID" value="NZ_JAPFQL010000049.1"/>
</dbReference>
<evidence type="ECO:0000256" key="3">
    <source>
        <dbReference type="ARBA" id="ARBA00023270"/>
    </source>
</evidence>
<dbReference type="CDD" id="cd00408">
    <property type="entry name" value="DHDPS-like"/>
    <property type="match status" value="1"/>
</dbReference>
<keyword evidence="6" id="KW-1185">Reference proteome</keyword>